<proteinExistence type="predicted"/>
<dbReference type="Pfam" id="PF07631">
    <property type="entry name" value="PSD4"/>
    <property type="match status" value="1"/>
</dbReference>
<feature type="domain" description="DUF1592" evidence="5">
    <location>
        <begin position="475"/>
        <end position="600"/>
    </location>
</feature>
<dbReference type="EMBL" id="SJPX01000003">
    <property type="protein sequence ID" value="TWU51957.1"/>
    <property type="molecule type" value="Genomic_DNA"/>
</dbReference>
<dbReference type="Proteomes" id="UP000317977">
    <property type="component" value="Unassembled WGS sequence"/>
</dbReference>
<dbReference type="RefSeq" id="WP_146535198.1">
    <property type="nucleotide sequence ID" value="NZ_SJPX01000003.1"/>
</dbReference>
<evidence type="ECO:0000313" key="8">
    <source>
        <dbReference type="EMBL" id="TWU51957.1"/>
    </source>
</evidence>
<dbReference type="OrthoDB" id="175242at2"/>
<dbReference type="InterPro" id="IPR011478">
    <property type="entry name" value="DUF1585"/>
</dbReference>
<evidence type="ECO:0000259" key="5">
    <source>
        <dbReference type="Pfam" id="PF07631"/>
    </source>
</evidence>
<dbReference type="GO" id="GO:0020037">
    <property type="term" value="F:heme binding"/>
    <property type="evidence" value="ECO:0007669"/>
    <property type="project" value="InterPro"/>
</dbReference>
<feature type="domain" description="DUF1585" evidence="2">
    <location>
        <begin position="738"/>
        <end position="810"/>
    </location>
</feature>
<gene>
    <name evidence="8" type="ORF">Poly59_35540</name>
</gene>
<dbReference type="InterPro" id="IPR013039">
    <property type="entry name" value="DUF1588"/>
</dbReference>
<dbReference type="Pfam" id="PF07626">
    <property type="entry name" value="PSD3"/>
    <property type="match status" value="1"/>
</dbReference>
<dbReference type="InterPro" id="IPR011429">
    <property type="entry name" value="Cyt_c_Planctomycete-type"/>
</dbReference>
<evidence type="ECO:0000259" key="4">
    <source>
        <dbReference type="Pfam" id="PF07627"/>
    </source>
</evidence>
<accession>A0A5C6EV71</accession>
<dbReference type="AlphaFoldDB" id="A0A5C6EV71"/>
<protein>
    <recommendedName>
        <fullName evidence="10">Planctomycete cytochrome C</fullName>
    </recommendedName>
</protein>
<evidence type="ECO:0008006" key="10">
    <source>
        <dbReference type="Google" id="ProtNLM"/>
    </source>
</evidence>
<evidence type="ECO:0000259" key="7">
    <source>
        <dbReference type="Pfam" id="PF07637"/>
    </source>
</evidence>
<evidence type="ECO:0000256" key="1">
    <source>
        <dbReference type="SAM" id="MobiDB-lite"/>
    </source>
</evidence>
<keyword evidence="9" id="KW-1185">Reference proteome</keyword>
<name>A0A5C6EV71_9BACT</name>
<evidence type="ECO:0000259" key="2">
    <source>
        <dbReference type="Pfam" id="PF07624"/>
    </source>
</evidence>
<comment type="caution">
    <text evidence="8">The sequence shown here is derived from an EMBL/GenBank/DDBJ whole genome shotgun (WGS) entry which is preliminary data.</text>
</comment>
<feature type="region of interest" description="Disordered" evidence="1">
    <location>
        <begin position="658"/>
        <end position="679"/>
    </location>
</feature>
<evidence type="ECO:0000259" key="3">
    <source>
        <dbReference type="Pfam" id="PF07626"/>
    </source>
</evidence>
<dbReference type="Pfam" id="PF07627">
    <property type="entry name" value="PSCyt3"/>
    <property type="match status" value="1"/>
</dbReference>
<dbReference type="InterPro" id="IPR013043">
    <property type="entry name" value="DUF1595"/>
</dbReference>
<feature type="domain" description="DUF1588" evidence="4">
    <location>
        <begin position="624"/>
        <end position="723"/>
    </location>
</feature>
<dbReference type="InterPro" id="IPR013042">
    <property type="entry name" value="DUF1592"/>
</dbReference>
<feature type="domain" description="Cytochrome C Planctomycete-type" evidence="6">
    <location>
        <begin position="42"/>
        <end position="89"/>
    </location>
</feature>
<dbReference type="GO" id="GO:0009055">
    <property type="term" value="F:electron transfer activity"/>
    <property type="evidence" value="ECO:0007669"/>
    <property type="project" value="InterPro"/>
</dbReference>
<reference evidence="8 9" key="1">
    <citation type="submission" date="2019-02" db="EMBL/GenBank/DDBJ databases">
        <title>Deep-cultivation of Planctomycetes and their phenomic and genomic characterization uncovers novel biology.</title>
        <authorList>
            <person name="Wiegand S."/>
            <person name="Jogler M."/>
            <person name="Boedeker C."/>
            <person name="Pinto D."/>
            <person name="Vollmers J."/>
            <person name="Rivas-Marin E."/>
            <person name="Kohn T."/>
            <person name="Peeters S.H."/>
            <person name="Heuer A."/>
            <person name="Rast P."/>
            <person name="Oberbeckmann S."/>
            <person name="Bunk B."/>
            <person name="Jeske O."/>
            <person name="Meyerdierks A."/>
            <person name="Storesund J.E."/>
            <person name="Kallscheuer N."/>
            <person name="Luecker S."/>
            <person name="Lage O.M."/>
            <person name="Pohl T."/>
            <person name="Merkel B.J."/>
            <person name="Hornburger P."/>
            <person name="Mueller R.-W."/>
            <person name="Bruemmer F."/>
            <person name="Labrenz M."/>
            <person name="Spormann A.M."/>
            <person name="Op Den Camp H."/>
            <person name="Overmann J."/>
            <person name="Amann R."/>
            <person name="Jetten M.S.M."/>
            <person name="Mascher T."/>
            <person name="Medema M.H."/>
            <person name="Devos D.P."/>
            <person name="Kaster A.-K."/>
            <person name="Ovreas L."/>
            <person name="Rohde M."/>
            <person name="Galperin M.Y."/>
            <person name="Jogler C."/>
        </authorList>
    </citation>
    <scope>NUCLEOTIDE SEQUENCE [LARGE SCALE GENOMIC DNA]</scope>
    <source>
        <strain evidence="8 9">Poly59</strain>
    </source>
</reference>
<evidence type="ECO:0000259" key="6">
    <source>
        <dbReference type="Pfam" id="PF07635"/>
    </source>
</evidence>
<dbReference type="Pfam" id="PF07624">
    <property type="entry name" value="PSD2"/>
    <property type="match status" value="1"/>
</dbReference>
<feature type="domain" description="DUF1595" evidence="7">
    <location>
        <begin position="396"/>
        <end position="456"/>
    </location>
</feature>
<dbReference type="InterPro" id="IPR013036">
    <property type="entry name" value="DUF1587"/>
</dbReference>
<dbReference type="SUPFAM" id="SSF46626">
    <property type="entry name" value="Cytochrome c"/>
    <property type="match status" value="1"/>
</dbReference>
<dbReference type="InterPro" id="IPR036909">
    <property type="entry name" value="Cyt_c-like_dom_sf"/>
</dbReference>
<evidence type="ECO:0000313" key="9">
    <source>
        <dbReference type="Proteomes" id="UP000317977"/>
    </source>
</evidence>
<organism evidence="8 9">
    <name type="scientific">Rubripirellula reticaptiva</name>
    <dbReference type="NCBI Taxonomy" id="2528013"/>
    <lineage>
        <taxon>Bacteria</taxon>
        <taxon>Pseudomonadati</taxon>
        <taxon>Planctomycetota</taxon>
        <taxon>Planctomycetia</taxon>
        <taxon>Pirellulales</taxon>
        <taxon>Pirellulaceae</taxon>
        <taxon>Rubripirellula</taxon>
    </lineage>
</organism>
<feature type="domain" description="DUF1587" evidence="3">
    <location>
        <begin position="126"/>
        <end position="189"/>
    </location>
</feature>
<dbReference type="Pfam" id="PF07635">
    <property type="entry name" value="PSCyt1"/>
    <property type="match status" value="1"/>
</dbReference>
<feature type="compositionally biased region" description="Pro residues" evidence="1">
    <location>
        <begin position="659"/>
        <end position="668"/>
    </location>
</feature>
<dbReference type="Pfam" id="PF07637">
    <property type="entry name" value="PSD5"/>
    <property type="match status" value="1"/>
</dbReference>
<sequence length="839" mass="93425">MIDFRIVSLAALIVAFLSHDQTTVAETNDWKTVGWPLLQKYCIDCHNADNAEAEWDLSSFENFDDVDGGANSMQRVLEMVRFGAMPPEDSDLPTDQERKALVKSLDETMFAVSCDLRPRPGKVTARRLNRTEYNNTIRDLFGMDLRPADQFPSDETGAGFDNNGDVMSMSPLMIEKYLTAAEQVAAAVIVDPETIAKLDEDRPSDQLLSHGDLKVGSFFGRFMKPDSFVWANFDVKMPGEYLLKFRGGVSEKKSGDRIAAVFDDAGKLVGTMKLGYFGGGGGASSGQIKVNLAAGRRRLMICYFDKDEPLQIGKTYRKDFDSLDPDWVKSTTDALKTPRKPDRDIDLGEYSVMFRSMSLTGPAKLPDEAFPPTQKMIVRKVAPRRGSSWYDVDESAEECLRPLMRRAFRGPVSDEEVARYADLALEAKERGESYYRGLQISVAAVLVSPRFLFRVETPDEDELAKQNNASDPVALTQHQLATRLSYFLWSSMPDETLLDLADRGKLTPKEIPKQIERMLKDPKSNSLASEFASQWLGVRKLAEHEADTTQFKTFGPALKAAMAKETELVFDHVLRMNRPASELLTADYSYLNADLAKHYAMPKEIVSKLKNDKFEKVSLDGMPRRGVLSHASVLTLTSNPNRTSPVGRGKWILENVLGTPPPEPPPGVPQIDEAKTSSAGLSFREQLEQHRSDPSCASCHRVMDQLGFGLEEFDAVGRFRTTDGGKPIDASGEMPGRRNFNGAVELSKLLGSTESESFARTATSRLLTFALGRELTPSDRCTIDAIIEKTAKNDFRFGDLIFETILSPPFQYYDWIEPGNETTTSAHSNSNTNLETELN</sequence>